<gene>
    <name evidence="1" type="ORF">PSH88_10705</name>
</gene>
<dbReference type="EMBL" id="CP117430">
    <property type="protein sequence ID" value="WLI20470.1"/>
    <property type="molecule type" value="Genomic_DNA"/>
</dbReference>
<reference evidence="1 2" key="1">
    <citation type="submission" date="2023-02" db="EMBL/GenBank/DDBJ databases">
        <title>Evolution of Hrp T3SS in non-pathogenic Pseudomonas fluorescens.</title>
        <authorList>
            <person name="Liao K."/>
            <person name="Wei H."/>
            <person name="Gu Y."/>
        </authorList>
    </citation>
    <scope>NUCLEOTIDE SEQUENCE [LARGE SCALE GENOMIC DNA]</scope>
    <source>
        <strain evidence="1 2">FP607</strain>
    </source>
</reference>
<dbReference type="Proteomes" id="UP001230768">
    <property type="component" value="Chromosome"/>
</dbReference>
<protein>
    <submittedName>
        <fullName evidence="1">Uncharacterized protein</fullName>
    </submittedName>
</protein>
<name>A0ABY9GZL4_9PSED</name>
<sequence length="50" mass="5416">MTKSSGFLVKIADYVVAKRTRVTDGYGQGGDISKKLTMLEAPVLLGWGWA</sequence>
<accession>A0ABY9GZL4</accession>
<evidence type="ECO:0000313" key="1">
    <source>
        <dbReference type="EMBL" id="WLI20470.1"/>
    </source>
</evidence>
<dbReference type="RefSeq" id="WP_305426175.1">
    <property type="nucleotide sequence ID" value="NZ_CP117430.1"/>
</dbReference>
<organism evidence="1 2">
    <name type="scientific">Pseudomonas wuhanensis</name>
    <dbReference type="NCBI Taxonomy" id="2954098"/>
    <lineage>
        <taxon>Bacteria</taxon>
        <taxon>Pseudomonadati</taxon>
        <taxon>Pseudomonadota</taxon>
        <taxon>Gammaproteobacteria</taxon>
        <taxon>Pseudomonadales</taxon>
        <taxon>Pseudomonadaceae</taxon>
        <taxon>Pseudomonas</taxon>
    </lineage>
</organism>
<evidence type="ECO:0000313" key="2">
    <source>
        <dbReference type="Proteomes" id="UP001230768"/>
    </source>
</evidence>
<keyword evidence="2" id="KW-1185">Reference proteome</keyword>
<proteinExistence type="predicted"/>